<comment type="similarity">
    <text evidence="8">Belongs to the tRNA(Ile)-lysidine synthase family.</text>
</comment>
<dbReference type="InterPro" id="IPR012796">
    <property type="entry name" value="Lysidine-tRNA-synth_C"/>
</dbReference>
<dbReference type="InterPro" id="IPR012795">
    <property type="entry name" value="tRNA_Ile_lys_synt_N"/>
</dbReference>
<dbReference type="EMBL" id="ADLE01000009">
    <property type="protein sequence ID" value="EJZ64251.1"/>
    <property type="molecule type" value="Genomic_DNA"/>
</dbReference>
<dbReference type="Pfam" id="PF11734">
    <property type="entry name" value="TilS_C"/>
    <property type="match status" value="1"/>
</dbReference>
<evidence type="ECO:0000256" key="2">
    <source>
        <dbReference type="ARBA" id="ARBA00022490"/>
    </source>
</evidence>
<dbReference type="HAMAP" id="MF_01161">
    <property type="entry name" value="tRNA_Ile_lys_synt"/>
    <property type="match status" value="1"/>
</dbReference>
<dbReference type="HOGENOM" id="CLU_018869_0_1_10"/>
<dbReference type="GO" id="GO:0006400">
    <property type="term" value="P:tRNA modification"/>
    <property type="evidence" value="ECO:0007669"/>
    <property type="project" value="UniProtKB-UniRule"/>
</dbReference>
<dbReference type="AlphaFoldDB" id="K0X130"/>
<comment type="domain">
    <text evidence="8">The N-terminal region contains the highly conserved SGGXDS motif, predicted to be a P-loop motif involved in ATP binding.</text>
</comment>
<keyword evidence="6 8" id="KW-0067">ATP-binding</keyword>
<evidence type="ECO:0000256" key="4">
    <source>
        <dbReference type="ARBA" id="ARBA00022694"/>
    </source>
</evidence>
<comment type="catalytic activity">
    <reaction evidence="7 8">
        <text>cytidine(34) in tRNA(Ile2) + L-lysine + ATP = lysidine(34) in tRNA(Ile2) + AMP + diphosphate + H(+)</text>
        <dbReference type="Rhea" id="RHEA:43744"/>
        <dbReference type="Rhea" id="RHEA-COMP:10625"/>
        <dbReference type="Rhea" id="RHEA-COMP:10670"/>
        <dbReference type="ChEBI" id="CHEBI:15378"/>
        <dbReference type="ChEBI" id="CHEBI:30616"/>
        <dbReference type="ChEBI" id="CHEBI:32551"/>
        <dbReference type="ChEBI" id="CHEBI:33019"/>
        <dbReference type="ChEBI" id="CHEBI:82748"/>
        <dbReference type="ChEBI" id="CHEBI:83665"/>
        <dbReference type="ChEBI" id="CHEBI:456215"/>
        <dbReference type="EC" id="6.3.4.19"/>
    </reaction>
</comment>
<dbReference type="PATRIC" id="fig|742726.3.peg.1589"/>
<feature type="domain" description="Lysidine-tRNA(Ile) synthetase C-terminal" evidence="9">
    <location>
        <begin position="373"/>
        <end position="445"/>
    </location>
</feature>
<comment type="subcellular location">
    <subcellularLocation>
        <location evidence="1 8">Cytoplasm</location>
    </subcellularLocation>
</comment>
<comment type="function">
    <text evidence="8">Ligates lysine onto the cytidine present at position 34 of the AUA codon-specific tRNA(Ile) that contains the anticodon CAU, in an ATP-dependent manner. Cytidine is converted to lysidine, thus changing the amino acid specificity of the tRNA from methionine to isoleucine.</text>
</comment>
<sequence>MSVSPFLQSIHEFVEDKKLLDKSGPVIVGVSGGADSIALLHVLKSLGYSCIVCHCNFNLRGEESLRDRNFTRQIAFEWNLPFEEISFDASCYAMTNNVSVEMACRQLRYDWFEEKRKQYRAQAIAVAHHRDDSVETLLLNLIRGTGIAGLTSMKPRNGFVVRPLLTVSRKDIESYLSEHGVSYVVDCTNLESVYIRNKIRLQVLPLLRSINPSVDHSIYSSILNLREVESVYKAAIHEQEQNVLEYKGEYIYIPVEKLKQLPSPKAFLFEFLTPYGFVSEQITEIISSCGGISGKVFLSRNYRIVKDREYLILESQEREEAGTVVEKIESLEECGTLLHGNLLYRCLDNDETYCFSRDKSYACFDLDKLVFPLIIRRWETGDRFTPFGMRGSRKLSDYFRDKKYSLIDKANALLLCSGNTIIWILGERAADGYRVTVDTKRIIEFKYEK</sequence>
<comment type="caution">
    <text evidence="10">The sequence shown here is derived from an EMBL/GenBank/DDBJ whole genome shotgun (WGS) entry which is preliminary data.</text>
</comment>
<evidence type="ECO:0000256" key="3">
    <source>
        <dbReference type="ARBA" id="ARBA00022598"/>
    </source>
</evidence>
<dbReference type="PANTHER" id="PTHR43033">
    <property type="entry name" value="TRNA(ILE)-LYSIDINE SYNTHASE-RELATED"/>
    <property type="match status" value="1"/>
</dbReference>
<keyword evidence="5 8" id="KW-0547">Nucleotide-binding</keyword>
<dbReference type="eggNOG" id="COG0037">
    <property type="taxonomic scope" value="Bacteria"/>
</dbReference>
<dbReference type="Pfam" id="PF01171">
    <property type="entry name" value="ATP_bind_3"/>
    <property type="match status" value="1"/>
</dbReference>
<evidence type="ECO:0000313" key="11">
    <source>
        <dbReference type="Proteomes" id="UP000006044"/>
    </source>
</evidence>
<dbReference type="STRING" id="742726.HMPREF9448_01511"/>
<evidence type="ECO:0000256" key="7">
    <source>
        <dbReference type="ARBA" id="ARBA00048539"/>
    </source>
</evidence>
<evidence type="ECO:0000256" key="1">
    <source>
        <dbReference type="ARBA" id="ARBA00004496"/>
    </source>
</evidence>
<evidence type="ECO:0000256" key="6">
    <source>
        <dbReference type="ARBA" id="ARBA00022840"/>
    </source>
</evidence>
<name>K0X130_9BACT</name>
<evidence type="ECO:0000256" key="8">
    <source>
        <dbReference type="HAMAP-Rule" id="MF_01161"/>
    </source>
</evidence>
<dbReference type="NCBIfam" id="TIGR02433">
    <property type="entry name" value="lysidine_TilS_C"/>
    <property type="match status" value="1"/>
</dbReference>
<feature type="binding site" evidence="8">
    <location>
        <begin position="31"/>
        <end position="36"/>
    </location>
    <ligand>
        <name>ATP</name>
        <dbReference type="ChEBI" id="CHEBI:30616"/>
    </ligand>
</feature>
<dbReference type="SMART" id="SM00977">
    <property type="entry name" value="TilS_C"/>
    <property type="match status" value="1"/>
</dbReference>
<accession>K0X130</accession>
<dbReference type="PANTHER" id="PTHR43033:SF1">
    <property type="entry name" value="TRNA(ILE)-LYSIDINE SYNTHASE-RELATED"/>
    <property type="match status" value="1"/>
</dbReference>
<proteinExistence type="inferred from homology"/>
<gene>
    <name evidence="8" type="primary">tilS</name>
    <name evidence="10" type="ORF">HMPREF9448_01511</name>
</gene>
<dbReference type="EC" id="6.3.4.19" evidence="8"/>
<dbReference type="GO" id="GO:0032267">
    <property type="term" value="F:tRNA(Ile)-lysidine synthase activity"/>
    <property type="evidence" value="ECO:0007669"/>
    <property type="project" value="UniProtKB-EC"/>
</dbReference>
<dbReference type="CDD" id="cd01992">
    <property type="entry name" value="TilS_N"/>
    <property type="match status" value="1"/>
</dbReference>
<dbReference type="NCBIfam" id="TIGR02432">
    <property type="entry name" value="lysidine_TilS_N"/>
    <property type="match status" value="1"/>
</dbReference>
<keyword evidence="3 8" id="KW-0436">Ligase</keyword>
<evidence type="ECO:0000259" key="9">
    <source>
        <dbReference type="SMART" id="SM00977"/>
    </source>
</evidence>
<evidence type="ECO:0000256" key="5">
    <source>
        <dbReference type="ARBA" id="ARBA00022741"/>
    </source>
</evidence>
<dbReference type="Gene3D" id="3.40.50.620">
    <property type="entry name" value="HUPs"/>
    <property type="match status" value="1"/>
</dbReference>
<protein>
    <recommendedName>
        <fullName evidence="8">tRNA(Ile)-lysidine synthase</fullName>
        <ecNumber evidence="8">6.3.4.19</ecNumber>
    </recommendedName>
    <alternativeName>
        <fullName evidence="8">tRNA(Ile)-2-lysyl-cytidine synthase</fullName>
    </alternativeName>
    <alternativeName>
        <fullName evidence="8">tRNA(Ile)-lysidine synthetase</fullName>
    </alternativeName>
</protein>
<dbReference type="SUPFAM" id="SSF56037">
    <property type="entry name" value="PheT/TilS domain"/>
    <property type="match status" value="1"/>
</dbReference>
<dbReference type="InterPro" id="IPR014729">
    <property type="entry name" value="Rossmann-like_a/b/a_fold"/>
</dbReference>
<keyword evidence="2 8" id="KW-0963">Cytoplasm</keyword>
<keyword evidence="4 8" id="KW-0819">tRNA processing</keyword>
<dbReference type="SUPFAM" id="SSF52402">
    <property type="entry name" value="Adenine nucleotide alpha hydrolases-like"/>
    <property type="match status" value="1"/>
</dbReference>
<keyword evidence="11" id="KW-1185">Reference proteome</keyword>
<dbReference type="GO" id="GO:0005524">
    <property type="term" value="F:ATP binding"/>
    <property type="evidence" value="ECO:0007669"/>
    <property type="project" value="UniProtKB-UniRule"/>
</dbReference>
<reference evidence="10 11" key="1">
    <citation type="submission" date="2012-08" db="EMBL/GenBank/DDBJ databases">
        <title>The Genome Sequence of Barnesiella intestinihominis YIT 11860.</title>
        <authorList>
            <consortium name="The Broad Institute Genome Sequencing Platform"/>
            <person name="Earl A."/>
            <person name="Ward D."/>
            <person name="Feldgarden M."/>
            <person name="Gevers D."/>
            <person name="Morotomi M."/>
            <person name="Walker B."/>
            <person name="Young S.K."/>
            <person name="Zeng Q."/>
            <person name="Gargeya S."/>
            <person name="Fitzgerald M."/>
            <person name="Haas B."/>
            <person name="Abouelleil A."/>
            <person name="Alvarado L."/>
            <person name="Arachchi H.M."/>
            <person name="Berlin A.M."/>
            <person name="Chapman S.B."/>
            <person name="Goldberg J."/>
            <person name="Griggs A."/>
            <person name="Gujja S."/>
            <person name="Hansen M."/>
            <person name="Howarth C."/>
            <person name="Imamovic A."/>
            <person name="Larimer J."/>
            <person name="McCowen C."/>
            <person name="Montmayeur A."/>
            <person name="Murphy C."/>
            <person name="Neiman D."/>
            <person name="Pearson M."/>
            <person name="Priest M."/>
            <person name="Roberts A."/>
            <person name="Saif S."/>
            <person name="Shea T."/>
            <person name="Sisk P."/>
            <person name="Sykes S."/>
            <person name="Wortman J."/>
            <person name="Nusbaum C."/>
            <person name="Birren B."/>
        </authorList>
    </citation>
    <scope>NUCLEOTIDE SEQUENCE [LARGE SCALE GENOMIC DNA]</scope>
    <source>
        <strain evidence="10 11">YIT 11860</strain>
    </source>
</reference>
<organism evidence="10 11">
    <name type="scientific">Barnesiella intestinihominis YIT 11860</name>
    <dbReference type="NCBI Taxonomy" id="742726"/>
    <lineage>
        <taxon>Bacteria</taxon>
        <taxon>Pseudomonadati</taxon>
        <taxon>Bacteroidota</taxon>
        <taxon>Bacteroidia</taxon>
        <taxon>Bacteroidales</taxon>
        <taxon>Barnesiellaceae</taxon>
        <taxon>Barnesiella</taxon>
    </lineage>
</organism>
<dbReference type="GO" id="GO:0005737">
    <property type="term" value="C:cytoplasm"/>
    <property type="evidence" value="ECO:0007669"/>
    <property type="project" value="UniProtKB-SubCell"/>
</dbReference>
<dbReference type="InterPro" id="IPR011063">
    <property type="entry name" value="TilS/TtcA_N"/>
</dbReference>
<dbReference type="InterPro" id="IPR012094">
    <property type="entry name" value="tRNA_Ile_lys_synt"/>
</dbReference>
<evidence type="ECO:0000313" key="10">
    <source>
        <dbReference type="EMBL" id="EJZ64251.1"/>
    </source>
</evidence>
<dbReference type="Proteomes" id="UP000006044">
    <property type="component" value="Unassembled WGS sequence"/>
</dbReference>